<evidence type="ECO:0000313" key="5">
    <source>
        <dbReference type="Proteomes" id="UP000254467"/>
    </source>
</evidence>
<sequence length="146" mass="15516">MMYETLINAGQRALNDEELAAVNAQRPVFDTFIGTTFTSIGCDGVDAETKVTENVLQPAGLVNGGVLAAIAESVGSVAGVKAALAPVVGMSNSTDFLRGVKDGTIETQARPVHIGKTTQLWRIEMRNNGRLAAVSQLRTMVLREKN</sequence>
<dbReference type="EMBL" id="UFXQ01000001">
    <property type="protein sequence ID" value="STC70418.1"/>
    <property type="molecule type" value="Genomic_DNA"/>
</dbReference>
<dbReference type="RefSeq" id="WP_018581927.1">
    <property type="nucleotide sequence ID" value="NZ_LDYD01000008.1"/>
</dbReference>
<gene>
    <name evidence="4" type="ORF">NCTC11862_02236</name>
</gene>
<keyword evidence="5" id="KW-1185">Reference proteome</keyword>
<accession>A0A376CS22</accession>
<dbReference type="CDD" id="cd03443">
    <property type="entry name" value="PaaI_thioesterase"/>
    <property type="match status" value="1"/>
</dbReference>
<dbReference type="GO" id="GO:0061522">
    <property type="term" value="F:1,4-dihydroxy-2-naphthoyl-CoA thioesterase activity"/>
    <property type="evidence" value="ECO:0007669"/>
    <property type="project" value="TreeGrafter"/>
</dbReference>
<organism evidence="4 5">
    <name type="scientific">Corynebacterium pilosum</name>
    <dbReference type="NCBI Taxonomy" id="35756"/>
    <lineage>
        <taxon>Bacteria</taxon>
        <taxon>Bacillati</taxon>
        <taxon>Actinomycetota</taxon>
        <taxon>Actinomycetes</taxon>
        <taxon>Mycobacteriales</taxon>
        <taxon>Corynebacteriaceae</taxon>
        <taxon>Corynebacterium</taxon>
    </lineage>
</organism>
<proteinExistence type="inferred from homology"/>
<dbReference type="Gene3D" id="3.10.129.10">
    <property type="entry name" value="Hotdog Thioesterase"/>
    <property type="match status" value="1"/>
</dbReference>
<dbReference type="Proteomes" id="UP000254467">
    <property type="component" value="Unassembled WGS sequence"/>
</dbReference>
<dbReference type="GO" id="GO:0005829">
    <property type="term" value="C:cytosol"/>
    <property type="evidence" value="ECO:0007669"/>
    <property type="project" value="TreeGrafter"/>
</dbReference>
<protein>
    <submittedName>
        <fullName evidence="4">Uncharacterized protein, possibly involved in aromatic compounds catabolism</fullName>
        <ecNumber evidence="4">3.1.2.-</ecNumber>
    </submittedName>
</protein>
<keyword evidence="2 4" id="KW-0378">Hydrolase</keyword>
<evidence type="ECO:0000313" key="4">
    <source>
        <dbReference type="EMBL" id="STC70418.1"/>
    </source>
</evidence>
<name>A0A376CS22_9CORY</name>
<dbReference type="EC" id="3.1.2.-" evidence="4"/>
<dbReference type="PANTHER" id="PTHR43240">
    <property type="entry name" value="1,4-DIHYDROXY-2-NAPHTHOYL-COA THIOESTERASE 1"/>
    <property type="match status" value="1"/>
</dbReference>
<reference evidence="4 5" key="1">
    <citation type="submission" date="2018-06" db="EMBL/GenBank/DDBJ databases">
        <authorList>
            <consortium name="Pathogen Informatics"/>
            <person name="Doyle S."/>
        </authorList>
    </citation>
    <scope>NUCLEOTIDE SEQUENCE [LARGE SCALE GENOMIC DNA]</scope>
    <source>
        <strain evidence="4 5">NCTC11862</strain>
    </source>
</reference>
<dbReference type="AlphaFoldDB" id="A0A376CS22"/>
<evidence type="ECO:0000256" key="2">
    <source>
        <dbReference type="ARBA" id="ARBA00022801"/>
    </source>
</evidence>
<dbReference type="InterPro" id="IPR003736">
    <property type="entry name" value="PAAI_dom"/>
</dbReference>
<dbReference type="InterPro" id="IPR029069">
    <property type="entry name" value="HotDog_dom_sf"/>
</dbReference>
<dbReference type="Pfam" id="PF03061">
    <property type="entry name" value="4HBT"/>
    <property type="match status" value="1"/>
</dbReference>
<dbReference type="PANTHER" id="PTHR43240:SF5">
    <property type="entry name" value="1,4-DIHYDROXY-2-NAPHTHOYL-COA THIOESTERASE 1"/>
    <property type="match status" value="1"/>
</dbReference>
<dbReference type="NCBIfam" id="TIGR00369">
    <property type="entry name" value="unchar_dom_1"/>
    <property type="match status" value="1"/>
</dbReference>
<feature type="domain" description="Thioesterase" evidence="3">
    <location>
        <begin position="60"/>
        <end position="129"/>
    </location>
</feature>
<dbReference type="SUPFAM" id="SSF54637">
    <property type="entry name" value="Thioesterase/thiol ester dehydrase-isomerase"/>
    <property type="match status" value="1"/>
</dbReference>
<dbReference type="STRING" id="35756.GCA_001044155_02618"/>
<evidence type="ECO:0000256" key="1">
    <source>
        <dbReference type="ARBA" id="ARBA00008324"/>
    </source>
</evidence>
<comment type="similarity">
    <text evidence="1">Belongs to the thioesterase PaaI family.</text>
</comment>
<dbReference type="OrthoDB" id="9798208at2"/>
<evidence type="ECO:0000259" key="3">
    <source>
        <dbReference type="Pfam" id="PF03061"/>
    </source>
</evidence>
<dbReference type="InterPro" id="IPR006683">
    <property type="entry name" value="Thioestr_dom"/>
</dbReference>